<proteinExistence type="predicted"/>
<comment type="caution">
    <text evidence="1">The sequence shown here is derived from an EMBL/GenBank/DDBJ whole genome shotgun (WGS) entry which is preliminary data.</text>
</comment>
<accession>A0A4U0MVQ5</accession>
<protein>
    <submittedName>
        <fullName evidence="1">Uncharacterized protein</fullName>
    </submittedName>
</protein>
<dbReference type="EMBL" id="SUMB01000012">
    <property type="protein sequence ID" value="TJZ44682.1"/>
    <property type="molecule type" value="Genomic_DNA"/>
</dbReference>
<dbReference type="OrthoDB" id="4266647at2"/>
<reference evidence="1 2" key="1">
    <citation type="submission" date="2019-04" db="EMBL/GenBank/DDBJ databases">
        <title>Streptomyces piniterrae sp. nov., a heliquinomycin-producing actinomycete isolated from rhizosphere soil of Pinus yunnanensis.</title>
        <authorList>
            <person name="Zhuang X."/>
            <person name="Zhao J."/>
        </authorList>
    </citation>
    <scope>NUCLEOTIDE SEQUENCE [LARGE SCALE GENOMIC DNA]</scope>
    <source>
        <strain evidence="2">jys28</strain>
    </source>
</reference>
<keyword evidence="2" id="KW-1185">Reference proteome</keyword>
<dbReference type="Proteomes" id="UP000308697">
    <property type="component" value="Unassembled WGS sequence"/>
</dbReference>
<evidence type="ECO:0000313" key="1">
    <source>
        <dbReference type="EMBL" id="TJZ44682.1"/>
    </source>
</evidence>
<name>A0A4U0MVQ5_9ACTN</name>
<organism evidence="1 2">
    <name type="scientific">Streptomyces piniterrae</name>
    <dbReference type="NCBI Taxonomy" id="2571125"/>
    <lineage>
        <taxon>Bacteria</taxon>
        <taxon>Bacillati</taxon>
        <taxon>Actinomycetota</taxon>
        <taxon>Actinomycetes</taxon>
        <taxon>Kitasatosporales</taxon>
        <taxon>Streptomycetaceae</taxon>
        <taxon>Streptomyces</taxon>
    </lineage>
</organism>
<dbReference type="AlphaFoldDB" id="A0A4U0MVQ5"/>
<sequence length="77" mass="7925">MSPRDQHALVVLLSHQSGRPPAEESAVRAIAAHRSVVSCGTDTSDQVGDGPSVWAVVDLTPPKRLPTGVGVARLGGC</sequence>
<evidence type="ECO:0000313" key="2">
    <source>
        <dbReference type="Proteomes" id="UP000308697"/>
    </source>
</evidence>
<gene>
    <name evidence="1" type="ORF">FCH28_30315</name>
</gene>